<keyword evidence="5" id="KW-1185">Reference proteome</keyword>
<comment type="similarity">
    <text evidence="1">Belongs to the outer membrane factor (OMF) (TC 1.B.17) family.</text>
</comment>
<feature type="coiled-coil region" evidence="2">
    <location>
        <begin position="345"/>
        <end position="408"/>
    </location>
</feature>
<evidence type="ECO:0000256" key="3">
    <source>
        <dbReference type="SAM" id="MobiDB-lite"/>
    </source>
</evidence>
<dbReference type="SUPFAM" id="SSF56954">
    <property type="entry name" value="Outer membrane efflux proteins (OEP)"/>
    <property type="match status" value="2"/>
</dbReference>
<dbReference type="PANTHER" id="PTHR30203">
    <property type="entry name" value="OUTER MEMBRANE CATION EFFLUX PROTEIN"/>
    <property type="match status" value="1"/>
</dbReference>
<feature type="region of interest" description="Disordered" evidence="3">
    <location>
        <begin position="140"/>
        <end position="256"/>
    </location>
</feature>
<dbReference type="GO" id="GO:0015562">
    <property type="term" value="F:efflux transmembrane transporter activity"/>
    <property type="evidence" value="ECO:0007669"/>
    <property type="project" value="InterPro"/>
</dbReference>
<name>A0A9X3F1T6_9BACT</name>
<dbReference type="Pfam" id="PF02321">
    <property type="entry name" value="OEP"/>
    <property type="match status" value="2"/>
</dbReference>
<dbReference type="Proteomes" id="UP001150924">
    <property type="component" value="Unassembled WGS sequence"/>
</dbReference>
<evidence type="ECO:0000256" key="1">
    <source>
        <dbReference type="ARBA" id="ARBA00007613"/>
    </source>
</evidence>
<dbReference type="AlphaFoldDB" id="A0A9X3F1T6"/>
<dbReference type="EMBL" id="JAPNKE010000002">
    <property type="protein sequence ID" value="MCY1013730.1"/>
    <property type="molecule type" value="Genomic_DNA"/>
</dbReference>
<gene>
    <name evidence="4" type="ORF">OV079_51040</name>
</gene>
<dbReference type="InterPro" id="IPR003423">
    <property type="entry name" value="OMP_efflux"/>
</dbReference>
<sequence>MQKQWDQFFADPDLRSLIQEAMQNNQQLNIQLQEIIITQNNAAAIRGDYIPRLDAEVGAGLEKPGEYTAQGVEHRAHNLPRPLADFRFGFVASWETDIWSRLRNLRRSALLQYEATIQERNFLVTEIVAEIASLTTTWSRSTSRSRSSIATSSCRRTRSRSSSSRSWPRAAPSSGSSGSRPKCSRTRAGSSRSSSSGSSSRTASTSWSGGSRSPSRATPDLHGRQARRGGHRPALGPAGEPPRREGGRARLEASKLDTKSAKARFYPSLRLDAGIGFESFNLQHLIDPRSLAYNIAGGLVAPLLNRTAIKADYRSANARQVQAVFEYERSILQAYTDVYNQLTALSNFRQRYEQLAGQVAALRAAIETSKALYQSAQADYNEVLMTTRDSLEAEIDLVEAQKDQMQAVVAIHQALGGGWRQNQ</sequence>
<dbReference type="PANTHER" id="PTHR30203:SF30">
    <property type="entry name" value="OUTER MEMBRANE PROTEIN-RELATED"/>
    <property type="match status" value="1"/>
</dbReference>
<proteinExistence type="inferred from homology"/>
<dbReference type="InterPro" id="IPR010131">
    <property type="entry name" value="MdtP/NodT-like"/>
</dbReference>
<protein>
    <submittedName>
        <fullName evidence="4">TolC family protein</fullName>
    </submittedName>
</protein>
<keyword evidence="2" id="KW-0175">Coiled coil</keyword>
<organism evidence="4 5">
    <name type="scientific">Nannocystis pusilla</name>
    <dbReference type="NCBI Taxonomy" id="889268"/>
    <lineage>
        <taxon>Bacteria</taxon>
        <taxon>Pseudomonadati</taxon>
        <taxon>Myxococcota</taxon>
        <taxon>Polyangia</taxon>
        <taxon>Nannocystales</taxon>
        <taxon>Nannocystaceae</taxon>
        <taxon>Nannocystis</taxon>
    </lineage>
</organism>
<dbReference type="RefSeq" id="WP_267777840.1">
    <property type="nucleotide sequence ID" value="NZ_JAPNKE010000002.1"/>
</dbReference>
<dbReference type="Gene3D" id="1.20.1600.10">
    <property type="entry name" value="Outer membrane efflux proteins (OEP)"/>
    <property type="match status" value="2"/>
</dbReference>
<comment type="caution">
    <text evidence="4">The sequence shown here is derived from an EMBL/GenBank/DDBJ whole genome shotgun (WGS) entry which is preliminary data.</text>
</comment>
<feature type="compositionally biased region" description="Basic and acidic residues" evidence="3">
    <location>
        <begin position="241"/>
        <end position="256"/>
    </location>
</feature>
<accession>A0A9X3F1T6</accession>
<evidence type="ECO:0000256" key="2">
    <source>
        <dbReference type="SAM" id="Coils"/>
    </source>
</evidence>
<feature type="compositionally biased region" description="Low complexity" evidence="3">
    <location>
        <begin position="140"/>
        <end position="217"/>
    </location>
</feature>
<reference evidence="4" key="1">
    <citation type="submission" date="2022-11" db="EMBL/GenBank/DDBJ databases">
        <title>Minimal conservation of predation-associated metabolite biosynthetic gene clusters underscores biosynthetic potential of Myxococcota including descriptions for ten novel species: Archangium lansinium sp. nov., Myxococcus landrumus sp. nov., Nannocystis bai.</title>
        <authorList>
            <person name="Ahearne A."/>
            <person name="Stevens C."/>
            <person name="Phillips K."/>
        </authorList>
    </citation>
    <scope>NUCLEOTIDE SEQUENCE</scope>
    <source>
        <strain evidence="4">Na p29</strain>
    </source>
</reference>
<evidence type="ECO:0000313" key="4">
    <source>
        <dbReference type="EMBL" id="MCY1013730.1"/>
    </source>
</evidence>
<evidence type="ECO:0000313" key="5">
    <source>
        <dbReference type="Proteomes" id="UP001150924"/>
    </source>
</evidence>
<dbReference type="Gene3D" id="2.20.200.10">
    <property type="entry name" value="Outer membrane efflux proteins (OEP)"/>
    <property type="match status" value="2"/>
</dbReference>